<accession>A0A0F9QCN0</accession>
<comment type="caution">
    <text evidence="1">The sequence shown here is derived from an EMBL/GenBank/DDBJ whole genome shotgun (WGS) entry which is preliminary data.</text>
</comment>
<protein>
    <submittedName>
        <fullName evidence="1">Uncharacterized protein</fullName>
    </submittedName>
</protein>
<sequence>MQTSLNNKIGLSAVYAGNPLFNDGIQIPITLDDIINTINPGSSIDFSEGLFYILQSEYSNLDFNTYWSLNEEQLGKKLETIFDEYKKMFSIGTLGPSYYTKTFRLNFFSDRGKGPSQNPITNRYSELKTFSLEFKPSDQTELNSAIATMLAYMIALPDTLVDITVADGFIRTGSTTLHFLFADLFSMLTQEYIQTNLYTSTSQIKNNLIKGTFLWDGTHHSGMTEAAYETFLGKISGIFSHEDLRHLLGFNTPFDDVLNTLQRFFRLKLRDRNIVITDFRVK</sequence>
<evidence type="ECO:0000313" key="1">
    <source>
        <dbReference type="EMBL" id="KKN10986.1"/>
    </source>
</evidence>
<gene>
    <name evidence="1" type="ORF">LCGC14_1031110</name>
</gene>
<organism evidence="1">
    <name type="scientific">marine sediment metagenome</name>
    <dbReference type="NCBI Taxonomy" id="412755"/>
    <lineage>
        <taxon>unclassified sequences</taxon>
        <taxon>metagenomes</taxon>
        <taxon>ecological metagenomes</taxon>
    </lineage>
</organism>
<reference evidence="1" key="1">
    <citation type="journal article" date="2015" name="Nature">
        <title>Complex archaea that bridge the gap between prokaryotes and eukaryotes.</title>
        <authorList>
            <person name="Spang A."/>
            <person name="Saw J.H."/>
            <person name="Jorgensen S.L."/>
            <person name="Zaremba-Niedzwiedzka K."/>
            <person name="Martijn J."/>
            <person name="Lind A.E."/>
            <person name="van Eijk R."/>
            <person name="Schleper C."/>
            <person name="Guy L."/>
            <person name="Ettema T.J."/>
        </authorList>
    </citation>
    <scope>NUCLEOTIDE SEQUENCE</scope>
</reference>
<proteinExistence type="predicted"/>
<name>A0A0F9QCN0_9ZZZZ</name>
<dbReference type="AlphaFoldDB" id="A0A0F9QCN0"/>
<dbReference type="EMBL" id="LAZR01004186">
    <property type="protein sequence ID" value="KKN10986.1"/>
    <property type="molecule type" value="Genomic_DNA"/>
</dbReference>